<proteinExistence type="predicted"/>
<organism evidence="1">
    <name type="scientific">marine sediment metagenome</name>
    <dbReference type="NCBI Taxonomy" id="412755"/>
    <lineage>
        <taxon>unclassified sequences</taxon>
        <taxon>metagenomes</taxon>
        <taxon>ecological metagenomes</taxon>
    </lineage>
</organism>
<protein>
    <submittedName>
        <fullName evidence="1">Uncharacterized protein</fullName>
    </submittedName>
</protein>
<dbReference type="EMBL" id="BART01013799">
    <property type="protein sequence ID" value="GAG81273.1"/>
    <property type="molecule type" value="Genomic_DNA"/>
</dbReference>
<gene>
    <name evidence="1" type="ORF">S01H4_27983</name>
</gene>
<comment type="caution">
    <text evidence="1">The sequence shown here is derived from an EMBL/GenBank/DDBJ whole genome shotgun (WGS) entry which is preliminary data.</text>
</comment>
<sequence>MMFIKIHVLEARPYWGYSHTVVVPISSLKLR</sequence>
<name>X1BAV4_9ZZZZ</name>
<dbReference type="AlphaFoldDB" id="X1BAV4"/>
<evidence type="ECO:0000313" key="1">
    <source>
        <dbReference type="EMBL" id="GAG81273.1"/>
    </source>
</evidence>
<reference evidence="1" key="1">
    <citation type="journal article" date="2014" name="Front. Microbiol.">
        <title>High frequency of phylogenetically diverse reductive dehalogenase-homologous genes in deep subseafloor sedimentary metagenomes.</title>
        <authorList>
            <person name="Kawai M."/>
            <person name="Futagami T."/>
            <person name="Toyoda A."/>
            <person name="Takaki Y."/>
            <person name="Nishi S."/>
            <person name="Hori S."/>
            <person name="Arai W."/>
            <person name="Tsubouchi T."/>
            <person name="Morono Y."/>
            <person name="Uchiyama I."/>
            <person name="Ito T."/>
            <person name="Fujiyama A."/>
            <person name="Inagaki F."/>
            <person name="Takami H."/>
        </authorList>
    </citation>
    <scope>NUCLEOTIDE SEQUENCE</scope>
    <source>
        <strain evidence="1">Expedition CK06-06</strain>
    </source>
</reference>
<feature type="non-terminal residue" evidence="1">
    <location>
        <position position="31"/>
    </location>
</feature>
<accession>X1BAV4</accession>